<gene>
    <name evidence="2" type="ORF">SMD27_07695</name>
</gene>
<protein>
    <submittedName>
        <fullName evidence="2">Phytanoyl-CoA dioxygenase family protein</fullName>
    </submittedName>
</protein>
<comment type="cofactor">
    <cofactor evidence="1">
        <name>Fe(2+)</name>
        <dbReference type="ChEBI" id="CHEBI:29033"/>
    </cofactor>
</comment>
<dbReference type="EMBL" id="JAXCLW010000002">
    <property type="protein sequence ID" value="MDY0882721.1"/>
    <property type="molecule type" value="Genomic_DNA"/>
</dbReference>
<dbReference type="GO" id="GO:0051213">
    <property type="term" value="F:dioxygenase activity"/>
    <property type="evidence" value="ECO:0007669"/>
    <property type="project" value="UniProtKB-KW"/>
</dbReference>
<evidence type="ECO:0000256" key="1">
    <source>
        <dbReference type="ARBA" id="ARBA00001954"/>
    </source>
</evidence>
<keyword evidence="2" id="KW-0223">Dioxygenase</keyword>
<sequence>MIDQLSADQVAQFQRNGFLILERLIDPDDAARLADRFEGLFRGEFETGLYPDEWNWQEGRDSPDRTRQICNGWKSDYTVASVVLRREIGRLCAQLAGWPGARIAQDNVIWKPPGAKSLGYHQDNAYNAWIVPGEMLSCWIALDETSARGGTVEYVKGSHLWGPSAPAKQFHAPADYREEMIARARAMGHEPDIHYVEVPRGGGAFHHGWTWHGSGPNRAGRPRRSVVSHCMSSGATYHPTKVSYIYNRYKRMDDTTMDESYFPILWREDGYRTAWLDAYMRRAAASTKE</sequence>
<comment type="caution">
    <text evidence="2">The sequence shown here is derived from an EMBL/GenBank/DDBJ whole genome shotgun (WGS) entry which is preliminary data.</text>
</comment>
<organism evidence="2 3">
    <name type="scientific">Dongia soli</name>
    <dbReference type="NCBI Taxonomy" id="600628"/>
    <lineage>
        <taxon>Bacteria</taxon>
        <taxon>Pseudomonadati</taxon>
        <taxon>Pseudomonadota</taxon>
        <taxon>Alphaproteobacteria</taxon>
        <taxon>Rhodospirillales</taxon>
        <taxon>Dongiaceae</taxon>
        <taxon>Dongia</taxon>
    </lineage>
</organism>
<dbReference type="Pfam" id="PF05721">
    <property type="entry name" value="PhyH"/>
    <property type="match status" value="1"/>
</dbReference>
<accession>A0ABU5E8R0</accession>
<dbReference type="Gene3D" id="2.60.120.620">
    <property type="entry name" value="q2cbj1_9rhob like domain"/>
    <property type="match status" value="1"/>
</dbReference>
<dbReference type="InterPro" id="IPR008775">
    <property type="entry name" value="Phytyl_CoA_dOase-like"/>
</dbReference>
<dbReference type="RefSeq" id="WP_320507785.1">
    <property type="nucleotide sequence ID" value="NZ_JAXCLW010000002.1"/>
</dbReference>
<reference evidence="2 3" key="1">
    <citation type="journal article" date="2016" name="Antonie Van Leeuwenhoek">
        <title>Dongia soli sp. nov., isolated from soil from Dokdo, Korea.</title>
        <authorList>
            <person name="Kim D.U."/>
            <person name="Lee H."/>
            <person name="Kim H."/>
            <person name="Kim S.G."/>
            <person name="Ka J.O."/>
        </authorList>
    </citation>
    <scope>NUCLEOTIDE SEQUENCE [LARGE SCALE GENOMIC DNA]</scope>
    <source>
        <strain evidence="2 3">D78</strain>
    </source>
</reference>
<dbReference type="PANTHER" id="PTHR20883:SF48">
    <property type="entry name" value="ECTOINE DIOXYGENASE"/>
    <property type="match status" value="1"/>
</dbReference>
<dbReference type="PANTHER" id="PTHR20883">
    <property type="entry name" value="PHYTANOYL-COA DIOXYGENASE DOMAIN CONTAINING 1"/>
    <property type="match status" value="1"/>
</dbReference>
<proteinExistence type="predicted"/>
<evidence type="ECO:0000313" key="3">
    <source>
        <dbReference type="Proteomes" id="UP001279642"/>
    </source>
</evidence>
<dbReference type="Proteomes" id="UP001279642">
    <property type="component" value="Unassembled WGS sequence"/>
</dbReference>
<evidence type="ECO:0000313" key="2">
    <source>
        <dbReference type="EMBL" id="MDY0882721.1"/>
    </source>
</evidence>
<name>A0ABU5E8R0_9PROT</name>
<keyword evidence="3" id="KW-1185">Reference proteome</keyword>
<keyword evidence="2" id="KW-0560">Oxidoreductase</keyword>
<dbReference type="SUPFAM" id="SSF51197">
    <property type="entry name" value="Clavaminate synthase-like"/>
    <property type="match status" value="1"/>
</dbReference>